<feature type="domain" description="Ig-like" evidence="12">
    <location>
        <begin position="3645"/>
        <end position="3736"/>
    </location>
</feature>
<dbReference type="CDD" id="cd14112">
    <property type="entry name" value="STKc_Unc-89_rpt2"/>
    <property type="match status" value="1"/>
</dbReference>
<feature type="domain" description="Ig-like" evidence="12">
    <location>
        <begin position="2430"/>
        <end position="2520"/>
    </location>
</feature>
<comment type="subcellular location">
    <subcellularLocation>
        <location evidence="1">Cytoplasm</location>
        <location evidence="1">Myofibril</location>
        <location evidence="1">Sarcomere</location>
        <location evidence="1">A band</location>
    </subcellularLocation>
</comment>
<evidence type="ECO:0000313" key="15">
    <source>
        <dbReference type="WBParaSite" id="PgR117X_g023_t03"/>
    </source>
</evidence>
<feature type="domain" description="Ig-like" evidence="12">
    <location>
        <begin position="775"/>
        <end position="863"/>
    </location>
</feature>
<dbReference type="PROSITE" id="PS50835">
    <property type="entry name" value="IG_LIKE"/>
    <property type="match status" value="54"/>
</dbReference>
<feature type="domain" description="Ig-like" evidence="12">
    <location>
        <begin position="297"/>
        <end position="362"/>
    </location>
</feature>
<evidence type="ECO:0000313" key="14">
    <source>
        <dbReference type="Proteomes" id="UP000887569"/>
    </source>
</evidence>
<dbReference type="FunFam" id="2.60.40.10:FF:000107">
    <property type="entry name" value="Myosin, light chain kinase a"/>
    <property type="match status" value="9"/>
</dbReference>
<dbReference type="Gene3D" id="3.30.200.20">
    <property type="entry name" value="Phosphorylase Kinase, domain 1"/>
    <property type="match status" value="1"/>
</dbReference>
<keyword evidence="14" id="KW-1185">Reference proteome</keyword>
<feature type="domain" description="Ig-like" evidence="12">
    <location>
        <begin position="6134"/>
        <end position="6223"/>
    </location>
</feature>
<evidence type="ECO:0000256" key="5">
    <source>
        <dbReference type="ARBA" id="ARBA00022737"/>
    </source>
</evidence>
<feature type="compositionally biased region" description="Basic and acidic residues" evidence="9">
    <location>
        <begin position="6694"/>
        <end position="6714"/>
    </location>
</feature>
<feature type="region of interest" description="Disordered" evidence="9">
    <location>
        <begin position="225"/>
        <end position="260"/>
    </location>
</feature>
<dbReference type="CDD" id="cd00096">
    <property type="entry name" value="Ig"/>
    <property type="match status" value="5"/>
</dbReference>
<dbReference type="GO" id="GO:0045989">
    <property type="term" value="P:positive regulation of striated muscle contraction"/>
    <property type="evidence" value="ECO:0007669"/>
    <property type="project" value="UniProtKB-ARBA"/>
</dbReference>
<evidence type="ECO:0000256" key="8">
    <source>
        <dbReference type="ARBA" id="ARBA00023319"/>
    </source>
</evidence>
<feature type="domain" description="Ig-like" evidence="12">
    <location>
        <begin position="1799"/>
        <end position="1888"/>
    </location>
</feature>
<dbReference type="FunFam" id="2.60.40.10:FF:000344">
    <property type="entry name" value="Muscle M-line assembly protein unc-89"/>
    <property type="match status" value="3"/>
</dbReference>
<feature type="domain" description="Ig-like" evidence="12">
    <location>
        <begin position="5103"/>
        <end position="5192"/>
    </location>
</feature>
<dbReference type="PROSITE" id="PS50003">
    <property type="entry name" value="PH_DOMAIN"/>
    <property type="match status" value="1"/>
</dbReference>
<dbReference type="GO" id="GO:0019899">
    <property type="term" value="F:enzyme binding"/>
    <property type="evidence" value="ECO:0007669"/>
    <property type="project" value="UniProtKB-ARBA"/>
</dbReference>
<dbReference type="Pfam" id="PF00069">
    <property type="entry name" value="Pkinase"/>
    <property type="match status" value="2"/>
</dbReference>
<feature type="domain" description="Ig-like" evidence="12">
    <location>
        <begin position="4024"/>
        <end position="4114"/>
    </location>
</feature>
<feature type="domain" description="Ig-like" evidence="12">
    <location>
        <begin position="7091"/>
        <end position="7191"/>
    </location>
</feature>
<feature type="domain" description="Ig-like" evidence="12">
    <location>
        <begin position="1896"/>
        <end position="1985"/>
    </location>
</feature>
<feature type="domain" description="Ig-like" evidence="12">
    <location>
        <begin position="377"/>
        <end position="465"/>
    </location>
</feature>
<dbReference type="InterPro" id="IPR003598">
    <property type="entry name" value="Ig_sub2"/>
</dbReference>
<dbReference type="SMART" id="SM00060">
    <property type="entry name" value="FN3"/>
    <property type="match status" value="3"/>
</dbReference>
<feature type="domain" description="Ig-like" evidence="12">
    <location>
        <begin position="3238"/>
        <end position="3327"/>
    </location>
</feature>
<dbReference type="InterPro" id="IPR001849">
    <property type="entry name" value="PH_domain"/>
</dbReference>
<feature type="compositionally biased region" description="Low complexity" evidence="9">
    <location>
        <begin position="247"/>
        <end position="260"/>
    </location>
</feature>
<dbReference type="InterPro" id="IPR011993">
    <property type="entry name" value="PH-like_dom_sf"/>
</dbReference>
<dbReference type="PANTHER" id="PTHR47633:SF3">
    <property type="entry name" value="STRIATED MUSCLE PREFERENTIALLY EXPRESSED PROTEIN KINASE"/>
    <property type="match status" value="1"/>
</dbReference>
<dbReference type="InterPro" id="IPR000719">
    <property type="entry name" value="Prot_kinase_dom"/>
</dbReference>
<feature type="region of interest" description="Disordered" evidence="9">
    <location>
        <begin position="6762"/>
        <end position="6801"/>
    </location>
</feature>
<feature type="domain" description="Ig-like" evidence="12">
    <location>
        <begin position="2920"/>
        <end position="3010"/>
    </location>
</feature>
<dbReference type="CDD" id="cd14109">
    <property type="entry name" value="PK_Unc-89_rpt1"/>
    <property type="match status" value="1"/>
</dbReference>
<dbReference type="GO" id="GO:0040017">
    <property type="term" value="P:positive regulation of locomotion"/>
    <property type="evidence" value="ECO:0007669"/>
    <property type="project" value="UniProtKB-ARBA"/>
</dbReference>
<dbReference type="FunFam" id="2.60.40.10:FF:000032">
    <property type="entry name" value="palladin isoform X1"/>
    <property type="match status" value="6"/>
</dbReference>
<feature type="region of interest" description="Disordered" evidence="9">
    <location>
        <begin position="6678"/>
        <end position="6729"/>
    </location>
</feature>
<feature type="domain" description="Ig-like" evidence="12">
    <location>
        <begin position="3839"/>
        <end position="3924"/>
    </location>
</feature>
<dbReference type="InterPro" id="IPR011009">
    <property type="entry name" value="Kinase-like_dom_sf"/>
</dbReference>
<sequence>FQELSDKIDAGAKTYEDYLKNAADRMVQYQNYFKEFVKYSSRAKLSTKSMQKALELTLSVPQRAKDMEFISNIEQYPGDTNRLGRLYRHDRFLVWEGDEEPSERYAFLFKNKLMLTERNDKVEPVTYKHYATIRLDKYTIKQSEGEDNTLELKPNEAGLPEFRIRAKDAPSVEFVRQAWLKDIQEMKELLAAEQDVETETTTEFDMNMSDIRSEFSEYSTVSHKSSYFNGPEEGPPRKKIKSPPVISPTGSSTSLYSGGSSSIDWTTTGTTLDMQGTRVTRTQYGFRTLQESSAKMCLKVTGYPLPDITWYKDDELLHEDERHTFYSDEDGFFALTIDPVRVEDTGRYTCMATNEYGQASTSAFFRVLKVEKEAAPPAFVNMLKDQEVKEGDVATFECEVEGWPEPELLWLVDEQPLRPSHDFRLEYDGQNAKLEIRDAQPEDTGVYTVRIKNEYGSAESNAKLVVQPDPDRNHVAPEFQATIEDVECDEGDTVRFKAVLTGDPNPEVTWLVNGIPLSESDKIKFISEDGICIVTIQDVSRHFDGVVTCQGVNRLGSQSCDGRLKVRVPPAPPQFIRPLEDKIVQEGHSFMLEAELNGFPDPAVMFSVNGKTVVSGENGIEVIEKGNGVYRIEISSANAEKHDGEVVCTAINEHGQAESRARVVVEPVEEESRSAPTFVKDIEDQTVKYGENAVFETSVRGNPKPEVIWFLNGQRLDKFMPGVTIETLNASDHRLTLDSTQYAGTVLCRAENTVGRFETKAKLTVLTAEKKRKPPEFVERLSDKSVVEESTIVFEVRIDADPKEKLTWILNGEELHESTDVHIREFDGSCKLELHNVTLKQGGTLRCVAENSEGRAECEACLEVTRKPFVPHFDKRPSNVTVQRGSEARFEAHADAIPQPVYQWSIGGRKVRDSTEGTRVELINGISVLTIETEKFESSTISVTAENSLGIDETGARLTVEERQIVIEKVEEGKTRIVEERLVEVGGTVETITTKTAEHLTEGGKLVTETITETHVVKTATEAQLPVIKKPLMDQRVKPGEMAHFEAIITPADTVQWFSNGRLLDENLPGVTISQEENFEFRLTVDSAQYAGVITVRAQNEAGMVETSANLVVAEAKADVPQIIAGLNDISATEGDRLKISVNASNATKIEWSLNETVVHDGDAGVKIIEKESVSTLELSEVKKEHAGQIRVTVINEAGEVSTTSKLTVADRAIPPEILRGPDSVFVKEGEDATFTCEITGQPIPTVEWKLNEKIIEQGVNENITLKVENGKHTLNFEKTTLKQAGEICVTAENAGGIFSRSCVLKVEPDTAKPVFKTHLIDRHVDEGEPLRWDVSVERSTSETRVSWYLNDEQLLSNENVQIVDHGDGSHHLTVTEAKTSMNGTLVVKAENAHGVSESRATVEVKEVNKKPEFTKSPQDHETVEETSVKFSATVTGKPTPTVTWLLNDTKIESSEEVHVKYEESTGKTSIRIMRPTESQSGKVTVRAENVMGITEASAKLTVEKKTEPPRFLADMDSRQVNEGDTVKFAVTVAGVPSPEVQWFLNGEPIVASSTINITTENETHTLIMKEVTPEQSGEIACEAKNSVGLKKQIAMLAVKMIGEAPTFTRNLEDRLVVEGEQLIMEAKLAEVKPKPTITWLRDGNPLTDSRFVMSAEEDGTLTLKIASVELDDKSRITIRAENAFGSAECSASIGIQKKRPMAKPAFLSEIAPITVTEGESLETKVIITGDPTPFAKWYINDQLVCSTEDTEMKSENGVYSLTIHGASKDMTGTIKCTAYNKMGEVTTRGKVTVIAPIPVEFETTLCDATCREGDTLKLKAVLLGEPTPIVTWYVNGKKLEESQNIKIHAEKGTYTVTIKDITCDYSGKVVCEAVNEFGKASSEAMLLVLPRGEPPDFLEWLSNVKARSGSQVTHKVVFTGDPRPTLTWFINGEEMKDSEEITIATTHNTSILVIKSFNPEKHIGEIICKAENEAGEVSCTASMGMYTSDMFSESESEAMAEEVLDFEDATEQGTEEESLLDEVHRTPTPVMAPKFITKIKDTRAARGHQAIFECVVPDTKGVCCKWLKDGKEIELIARIRVQTRTIEGCTTSELIIDDVEMEDAGIYSVVVENVAGSDVCEAILNVYESLTKEVKTAPEFIVSLQSKTVKAAEKIVFECKVNGEPHPTVTWYHEKVPVVEEAKRTIIESDGSIQRLIIVAADFDDQGRYICVAENVAGKAQTEATLAVQAEAPQFTHKITEKEISIGEKLILECAVKGSPQPVVQFFAETTRLSSNEHVSIEHDHSNVHWRMVIEETKEDDFKKYHAVAMNAAGVAECEAEVKQKEVKVRPKIEQGLKAKNVNESEEICMEVKVSGQPEPEVKWFKDGKPVEESDVKAVVRKEPDGHHILVIKNARLEDAGEYAVEVVNTAGKEMSAANVAVLETAEAPHFIESLTDVNVNIGERVEMKVVTSGKPEPQVQWFKDEYPVNIDNERIISKKEDKGQYILIIQQARLEDVGIYSCKASNRGGFDETKANFAVQQQEGAPVFTERLSETSVAESETAQLSVTVAGEPQPEVSWFKDGAPVNIDNEHFIVKKDGSGHHTLTIKKARLEDAGTYCCKATNVKGSNETMAKFAVESELEVPVFVEGLKELSVVESETAELSVVVVGKPEPTVEWFRDGVPVNIDNVHIISRKDASGHHSLVIKEARLEDLGIYSCKATSDAGSAETNAKLAVEETIEVPEFTEKLSEISVQQYETAELSVAVAGKPEPEIQWFKDGLPVNIDNIHLISRKDESGHHTLVIKQARLEDVGTYSCKAANKAGSAETKANFAVQEIVEAPKFVEELSEIAVQELETAELSVTVAGKPEPEVKWFKDGMPINIDNTHIISRKGESGQHTLIIKEARLEDSGSYSCKAVNKAGTTETKTKFAVEEELMVPVFEEPLHEFEVSQGSRAELSCTVVGKPEPEVRWIKNGVEIHIDNNHVIAKSEEGGKQTLVIADVNKEDVGTYSCVAVNKVGEAKTTGELKFPKYGFERTPEEEVKPMFIEPLQTHSIKEGETASFECRVNVASNAEIKWFRDGKPVTESGNIVIEELDEGLLKLTVMKATTEDVGTYCCEAVNKSGKAATEAKLNLSYATAREEHVEDESAVIGFMKPINDIVVEEGDVAKLECAVRPTDKDLKIEWSKDGKPAPSEAIVASLPDGTQTLTINDATAEHVGIYRCTASSADASAYTEGKISVSGTAAATVEVAGEGPPEFVELLKSCTTTVKGEAVLRCKVKGSPRPTISWSKEGIEIKESENIVTEYHDDGTVILRIKEASLNESGEYRCDASNEFGAAWTEAPINVASEGELPQEGEAPDFLEPIRPVTVIEGQTAVLEGRVSGEPKPEVKWYKGDTLVQPSVNVAIESLPDGTQRLIVRNATRNDTDEYRCSASNEYGDVWSDVTLTVQVPATMEEEPIEMSAPTFLKTLEEISAKESDYVALECVIIGQPMPEIKWYKDKEEIRADDAHFKKETLADGTARLIISSAVKADAGEYRCEARNPSGTARTEASLTVLYAFEEPLESEICPEFIQELRPVQANEGQVAVFECRVSGVPRPEIKWFKDGQEIKPDEHTKIESLPDGTNRLTVDSARVDDQGNYRCEATNTAGSMSSKAPMTVNAPETLKVKQELEDVNIVEGAKIRLYVEVEGQPKTVKWFKGKDEIVSNRKTVLEKISEQEYKLEIEHSQLSDAGAYRVVLSTETESVESSSTVTVTEKITEPTFTKGLKDATVPKGSSLVLEIEVEGKPKEVKWYQAGRPVDGFKTKTEDLGHGKYRLVIPEVTEEDAGRYSVKVTNEAGSAESAAVITVKPVEEKPCFINGLHPVTVKVGDKVLLEIETKGNIKQIKWYKNGKDIIDAETRKVGDNKFQLLIPSASVEDAGDYRVVISNDSGSADSSAKLTVEAAAPALEIVSALKDVTVAEGEQVLLEIQTSTKPEEVTWYKDGDEVKQSENAKMEIINETTCRLTIPSAKTDDTAEFKVIVSAKDESAFSSCSLVVKVPAIEITKGLKDEAVTPGQKVLLEVEVSCPPKQVRWYKNGKEIKPDDKAKPKVIDDKKYQLEILEATKEDAAEYRVVVSNDAGTADSSCALTLKQPQLVITKSLEDQTVSDGEDTQLSIEVNVPPKIVRWYKNGKEISPNDKAKPKKISDTKYALEIADAEKEDAAEYTISLADDATSVESSCALTVKLPKLVITRGLEDQTANVGEKVHLGVEVNAKPRIVKWYKNGKEITSSDKENAIRVNDTNYQLEIPDVTLDDTSNYKVVLSNDESSADSSCALTIRLPAERPTFKKGIEDQTIPVGKPLEIIIEATGGPKTVKWYKNGQAITAETNKFVKIKKIDENNYVLSVEKSTLEDSGTYSVEIENEAGKARSSGEIIVEPELVFLTPLKDIDVVEGEEAVFFVETNAHPRTIKWYKNGTEVKSVPGRIDIKGNMSKFRLVIAKTEKNDAATYKVVLSNSAGEVESSARLSIKIAKGQPKILKGLDDQVIAKGTTLILEIKVEGEPTEVRWLKDGAAIPKTANAKIEKIDDQTYRLTIPEADITDAASYTAEVINEVGKVHTTGNVDVDEKPEIVKGLEDSEVDEGEEQSFRVETNAPVRRVKWYKNGQEIKPSAKMAMKTINPKKYELFIEKASLDDTATYKVILGNAAGECDSSAALTVKKPNILRLLKGLADANLSEGEPIELTAQVEGQPRQVKWYKNGQEISPDARIQLIENKDSGEYTLRIAKSIPSDGAAYRVVLSNEKSEVQTSALAHVRAKKVEPVTSAAVFVTPLEDVDVPEGDTLTLKCKVAGEPMPTIRWEKDGVELQKSDRIVMRAALDGTLTLRVLDTKKSDAGRYRVIATNSAGESSSECYVGVTPSEELPSPPKFIIPLKTTSARIGAKAEFAVKVHGFPRPTLRWFINGKEITQEGDITVEDMGDGNYTMTILETKAEHAGTIRCTAENENGKAECDARFTVTEERQPRAREEEGYPPRFNVPLWDRRIPAGQLMSVECHVDAKPLAEIKWTRDGVTVENTDRVTVHNTTDGACRLRIVSFSQTDVGVYKCTATNPYGVADTRANLTVQVKELEEREEKLEYAPRFNPPLTDKFVEDGEKAILTCRVEAVPRANVVWYKDGLPLRSDGRTLTECDDEGNCILTIFAANESDDGAYRCVATNEHGSTNTACIVSVKKIKEEVKKGGEEPFFTKGLVDKWIDRGDTLELTCTVIGDPKPEIKWYRNGMLMRSIGRIKIENYDDGRCTLSITDCTMSDEGIYRCEAENSFGRAKTQSTTHVQMALGKSEKKKVAEGEAPRFIIPLYDMRVYVGTSIDLECKVVGNPPPQVKWSKDGAPIWDDPRYIWEANANTGVYKLKIENATLDDEGTYRCVATNDAGSATTKSFVEIDDGTFAGRAPSVLPPRFTISLGDARAVEGHPLKMECKVEGVPLPDLVWYKDGEKIVPSDRIRMELDGDGSARLIISPCNVDDEGIYRVIATSSSGSAHDKGTASVKKLPTDIDKTGVPREAFDAYRAPRLIVSLESVKVPETGRLLLSCQFSGDPRPTIRWFKDGERVYAYGNCELVEKDNGVCELIIDNMGRFDGGGYRCVAENEYGSARTTCEVSVQLKERKPLRMEDELKEGKAPGFSVPLTMKRVKQGEEAILECVPYGKPFPAIKWLKDGIEIFEDVNLKIESVEDGTQRLTIKQAEFCSEGYYRCVATNEFGTASTKGELVVEGDRTIRAKKVEDEKAEPVECKPRIRRGLYNMSVHQGSVIEMQVCTAGWPTPTVKWFKNGQEIKSDGPDGRRVIWTDERGIHRCVILNSLPEDEGEYALEATNKLGMARTEGAITIIRPREVQMYRDEVDRSGLPYPPGFIRQLKNKHVFSHMPTVFDCLVVGHPPPEVDWYHNGKKIQPGGRIRIQASGGGSHAIIIMDTLVEDAGEYVAIARNAHGTASSSAVLDVTVPHLDEIKFNGSVDVTPYLTEEYGFRKLNYASFPTPPDRGPFIKEVTGHYLTLSWIPTKRSPPRYPQVTYVIEIRELPEKEWTLLDYNIPEPVCKVRNLELGKSYQFRVRAENIYGISDPSPASPPSRLMAPPQPVLDKNKRVIPLLDPYAERALDQAYAEQYACAPWFAPGVVEKRYCAANDTLNLTLHVSGYPDPKIVWKFRGWDVDTTGPLSKARVTTYGGTETTLTVTGFSKESVGQYQCIATNQYGEAQQNIFVDLATRPSFLQPLVNKTVSSTKTLRLDVRVEGSPFPELKWMKEWRPIVESSRTHFVQDGPYLCSLIITDPMWRDSGVYSVTAINEAGTATTSCTVTVEAEGDYNDVHLPKKKVALESRKVREIYEIDENDEKAAAAGAPFHVTERETGRRFLAQLRALDESLARNIQVHNSLDHPSIVQLHQAVVDQGIAVLVYENVDRTILDSLIAGPSSTQKCTEQQVQVFVKQLLSALKFMHDKKIAHLDLRPEAILLQDDHLCLADFGQSRRLVRGKVAANIMGSPEFVSPEIAAGVPVTLASDMWSVGTLTYVLLSGISPFLGDNDTETIRNVMHAKYSLDVSELSPITDEAKDFIAKLLVLDPRKRLTVEEALNHRWLAVPFLGEAKLASDCLREFKYRHKWLERRVFVQQTPSEQLISPVQGPDVRVASALQRPAQGLARSEPCNIYDYLRIKDRITQPLDDTQSHTQRLPASIAGRDRGRPLAQDRVESLPRSDYQKSAMRPAEVGDEQMPPLRLIRGEHRDIEEEIANRILSDISEENSVASADDIELATRSTKEPRRSRQRKSCSRSSTPNAEGYSQETTPLLSPALTIESVEATSQQQFFPDTAELLRHPAQLDPKIPPGAPLFLEGLSRPHPLVLEGQGSPHPSTRALSPSSLRSMPGTKSPVSLSPGKEYSMEVIIATKMGIPQVAKPHFETAQEIGPQLASATTDKQRARPLVHEEDFNNLMNQIESMKERRRKEREEMEKYRPKNFYKEDVEFERPKMDEEEFPWESNYQIGPETFLLATRGAAFNARVRDYRRELWGDGAPFVTQGILGFRNQDISVRERRRFTDLIREDPEIAKSVENLDRDMKGSRSGAIRRIQSDISKLEPKPTRKDGTFGAIFKRRLKDVAFMEDTTTAVFECEVIGNPRPNVIWFHHESALTTNSKYNITSDGNIHRLRIEQLSMVDVGEYSCTAENEHGTDRTSARLMAGDTPGRTSRPEIELSSDTEVFITWEAPSMSSCLEGYTYKLEMRPAGENDHFSEWRLVSDQIDEEAVVVRHLTPLGIYQFRVIAKNAFGWGAPSLTSRIIRTHPKGSPKLQIDILKQQYHLCVLSKPVKPQFPVQSLREITEEDEEETPSEIMQTTIPTLALNDTDGPEKRFKLGSELYHGRFSLILNAVDSKVEVGQNCAVKVLSVLSDTPEVVREFETLKECQHENVIHLIAAYRKNDFMYLFTEKLHEDIFERFTYSDYYNEEQISRSIAQIAAALHWIHFKGFAHLNVQPSNVMFVSRRSWQLKLIDFGDAQAIGPEAKAPSPLNVHWAAPELYQSGQPVTVQSDIWGLGTITFCLLSGFHPFTSEGDTENEVKENVLHEKCNPNLIFVQATQESLRFVTWALKKNPMRRMRTDEALTHRWLSNDSSMVRRRETIKYPSSRLRKTVSMIATPNTTLAPAFASFVRES</sequence>
<feature type="domain" description="Protein kinase" evidence="11">
    <location>
        <begin position="6313"/>
        <end position="6595"/>
    </location>
</feature>
<dbReference type="Pfam" id="PF00041">
    <property type="entry name" value="fn3"/>
    <property type="match status" value="2"/>
</dbReference>
<feature type="domain" description="Ig-like" evidence="12">
    <location>
        <begin position="4310"/>
        <end position="4400"/>
    </location>
</feature>
<feature type="domain" description="Ig-like" evidence="12">
    <location>
        <begin position="3552"/>
        <end position="3641"/>
    </location>
</feature>
<feature type="domain" description="Ig-like" evidence="12">
    <location>
        <begin position="4118"/>
        <end position="4208"/>
    </location>
</feature>
<dbReference type="GO" id="GO:0004672">
    <property type="term" value="F:protein kinase activity"/>
    <property type="evidence" value="ECO:0007669"/>
    <property type="project" value="InterPro"/>
</dbReference>
<feature type="domain" description="Protein kinase" evidence="11">
    <location>
        <begin position="7363"/>
        <end position="7617"/>
    </location>
</feature>
<dbReference type="PROSITE" id="PS50011">
    <property type="entry name" value="PROTEIN_KINASE_DOM"/>
    <property type="match status" value="2"/>
</dbReference>
<evidence type="ECO:0000256" key="2">
    <source>
        <dbReference type="ARBA" id="ARBA00006692"/>
    </source>
</evidence>
<proteinExistence type="inferred from homology"/>
<evidence type="ECO:0000259" key="13">
    <source>
        <dbReference type="PROSITE" id="PS50853"/>
    </source>
</evidence>
<protein>
    <submittedName>
        <fullName evidence="15">Titin</fullName>
    </submittedName>
</protein>
<keyword evidence="5" id="KW-0677">Repeat</keyword>
<feature type="domain" description="Ig-like" evidence="12">
    <location>
        <begin position="4786"/>
        <end position="4880"/>
    </location>
</feature>
<evidence type="ECO:0000256" key="3">
    <source>
        <dbReference type="ARBA" id="ARBA00022443"/>
    </source>
</evidence>
<feature type="domain" description="Ig-like" evidence="12">
    <location>
        <begin position="4212"/>
        <end position="4302"/>
    </location>
</feature>
<feature type="domain" description="Ig-like" evidence="12">
    <location>
        <begin position="2234"/>
        <end position="2329"/>
    </location>
</feature>
<name>A0A915CBT5_PARUN</name>
<feature type="domain" description="Ig-like" evidence="12">
    <location>
        <begin position="2626"/>
        <end position="2716"/>
    </location>
</feature>
<feature type="domain" description="Ig-like" evidence="12">
    <location>
        <begin position="2139"/>
        <end position="2228"/>
    </location>
</feature>
<dbReference type="SMART" id="SM00409">
    <property type="entry name" value="IG"/>
    <property type="match status" value="59"/>
</dbReference>
<dbReference type="Gene3D" id="2.30.29.30">
    <property type="entry name" value="Pleckstrin-homology domain (PH domain)/Phosphotyrosine-binding domain (PTB)"/>
    <property type="match status" value="1"/>
</dbReference>
<dbReference type="InterPro" id="IPR007110">
    <property type="entry name" value="Ig-like_dom"/>
</dbReference>
<feature type="domain" description="Ig-like" evidence="12">
    <location>
        <begin position="1606"/>
        <end position="1695"/>
    </location>
</feature>
<dbReference type="Pfam" id="PF22697">
    <property type="entry name" value="SOS1_NGEF_PH"/>
    <property type="match status" value="1"/>
</dbReference>
<dbReference type="InterPro" id="IPR013098">
    <property type="entry name" value="Ig_I-set"/>
</dbReference>
<feature type="domain" description="Ig-like" evidence="12">
    <location>
        <begin position="5315"/>
        <end position="5405"/>
    </location>
</feature>
<feature type="domain" description="Ig-like" evidence="12">
    <location>
        <begin position="3447"/>
        <end position="3537"/>
    </location>
</feature>
<organism evidence="14 15">
    <name type="scientific">Parascaris univalens</name>
    <name type="common">Nematode worm</name>
    <dbReference type="NCBI Taxonomy" id="6257"/>
    <lineage>
        <taxon>Eukaryota</taxon>
        <taxon>Metazoa</taxon>
        <taxon>Ecdysozoa</taxon>
        <taxon>Nematoda</taxon>
        <taxon>Chromadorea</taxon>
        <taxon>Rhabditida</taxon>
        <taxon>Spirurina</taxon>
        <taxon>Ascaridomorpha</taxon>
        <taxon>Ascaridoidea</taxon>
        <taxon>Ascarididae</taxon>
        <taxon>Parascaris</taxon>
    </lineage>
</organism>
<dbReference type="FunFam" id="2.60.40.10:FF:001409">
    <property type="entry name" value="Muscle M-line assembly protein unc-89"/>
    <property type="match status" value="1"/>
</dbReference>
<dbReference type="GO" id="GO:0031672">
    <property type="term" value="C:A band"/>
    <property type="evidence" value="ECO:0007669"/>
    <property type="project" value="UniProtKB-SubCell"/>
</dbReference>
<feature type="domain" description="PH" evidence="10">
    <location>
        <begin position="79"/>
        <end position="188"/>
    </location>
</feature>
<feature type="domain" description="Ig-like" evidence="12">
    <location>
        <begin position="5757"/>
        <end position="5849"/>
    </location>
</feature>
<feature type="domain" description="Ig-like" evidence="12">
    <location>
        <begin position="5421"/>
        <end position="5510"/>
    </location>
</feature>
<feature type="domain" description="Fibronectin type-III" evidence="13">
    <location>
        <begin position="6000"/>
        <end position="6096"/>
    </location>
</feature>
<feature type="domain" description="Ig-like" evidence="12">
    <location>
        <begin position="3744"/>
        <end position="3831"/>
    </location>
</feature>
<comment type="similarity">
    <text evidence="2">Belongs to the protein kinase superfamily. CAMK Ser/Thr protein kinase family.</text>
</comment>
<evidence type="ECO:0000256" key="7">
    <source>
        <dbReference type="ARBA" id="ARBA00023179"/>
    </source>
</evidence>
<feature type="domain" description="Ig-like" evidence="12">
    <location>
        <begin position="4891"/>
        <end position="4980"/>
    </location>
</feature>
<feature type="domain" description="Ig-like" evidence="12">
    <location>
        <begin position="477"/>
        <end position="550"/>
    </location>
</feature>
<dbReference type="Gene3D" id="1.10.510.10">
    <property type="entry name" value="Transferase(Phosphotransferase) domain 1"/>
    <property type="match status" value="2"/>
</dbReference>
<keyword evidence="6" id="KW-1015">Disulfide bond</keyword>
<dbReference type="GO" id="GO:0045214">
    <property type="term" value="P:sarcomere organization"/>
    <property type="evidence" value="ECO:0007669"/>
    <property type="project" value="UniProtKB-ARBA"/>
</dbReference>
<evidence type="ECO:0000256" key="4">
    <source>
        <dbReference type="ARBA" id="ARBA00022490"/>
    </source>
</evidence>
<feature type="compositionally biased region" description="Polar residues" evidence="9">
    <location>
        <begin position="6678"/>
        <end position="6688"/>
    </location>
</feature>
<evidence type="ECO:0000256" key="9">
    <source>
        <dbReference type="SAM" id="MobiDB-lite"/>
    </source>
</evidence>
<dbReference type="Gene3D" id="2.60.40.10">
    <property type="entry name" value="Immunoglobulins"/>
    <property type="match status" value="61"/>
</dbReference>
<dbReference type="FunFam" id="2.60.40.10:FF:001436">
    <property type="entry name" value="Muscle M-line assembly protein unc-89"/>
    <property type="match status" value="1"/>
</dbReference>
<feature type="domain" description="Ig-like" evidence="12">
    <location>
        <begin position="3341"/>
        <end position="3430"/>
    </location>
</feature>
<dbReference type="Proteomes" id="UP000887569">
    <property type="component" value="Unplaced"/>
</dbReference>
<feature type="domain" description="Ig-like" evidence="12">
    <location>
        <begin position="4686"/>
        <end position="4774"/>
    </location>
</feature>
<feature type="domain" description="Ig-like" evidence="12">
    <location>
        <begin position="4501"/>
        <end position="4589"/>
    </location>
</feature>
<feature type="domain" description="Ig-like" evidence="12">
    <location>
        <begin position="4997"/>
        <end position="5086"/>
    </location>
</feature>
<feature type="domain" description="Ig-like" evidence="12">
    <location>
        <begin position="2528"/>
        <end position="2618"/>
    </location>
</feature>
<evidence type="ECO:0000256" key="6">
    <source>
        <dbReference type="ARBA" id="ARBA00023157"/>
    </source>
</evidence>
<dbReference type="SUPFAM" id="SSF50729">
    <property type="entry name" value="PH domain-like"/>
    <property type="match status" value="1"/>
</dbReference>
<dbReference type="SUPFAM" id="SSF49265">
    <property type="entry name" value="Fibronectin type III"/>
    <property type="match status" value="2"/>
</dbReference>
<dbReference type="SMART" id="SM00408">
    <property type="entry name" value="IGc2"/>
    <property type="match status" value="50"/>
</dbReference>
<feature type="domain" description="Ig-like" evidence="12">
    <location>
        <begin position="5644"/>
        <end position="5735"/>
    </location>
</feature>
<feature type="domain" description="Ig-like" evidence="12">
    <location>
        <begin position="1705"/>
        <end position="1793"/>
    </location>
</feature>
<feature type="domain" description="Ig-like" evidence="12">
    <location>
        <begin position="6228"/>
        <end position="6317"/>
    </location>
</feature>
<dbReference type="InterPro" id="IPR036179">
    <property type="entry name" value="Ig-like_dom_sf"/>
</dbReference>
<feature type="domain" description="Ig-like" evidence="12">
    <location>
        <begin position="3130"/>
        <end position="3221"/>
    </location>
</feature>
<evidence type="ECO:0000259" key="10">
    <source>
        <dbReference type="PROSITE" id="PS50003"/>
    </source>
</evidence>
<evidence type="ECO:0000259" key="11">
    <source>
        <dbReference type="PROSITE" id="PS50011"/>
    </source>
</evidence>
<dbReference type="PANTHER" id="PTHR47633">
    <property type="entry name" value="IMMUNOGLOBULIN"/>
    <property type="match status" value="1"/>
</dbReference>
<feature type="domain" description="Ig-like" evidence="12">
    <location>
        <begin position="1216"/>
        <end position="1306"/>
    </location>
</feature>
<dbReference type="WBParaSite" id="PgR117X_g023_t03">
    <property type="protein sequence ID" value="PgR117X_g023_t03"/>
    <property type="gene ID" value="PgR117X_g023"/>
</dbReference>
<feature type="domain" description="Ig-like" evidence="12">
    <location>
        <begin position="676"/>
        <end position="764"/>
    </location>
</feature>
<feature type="domain" description="Ig-like" evidence="12">
    <location>
        <begin position="1510"/>
        <end position="1595"/>
    </location>
</feature>
<keyword evidence="8" id="KW-0393">Immunoglobulin domain</keyword>
<dbReference type="InterPro" id="IPR055251">
    <property type="entry name" value="SOS1_NGEF_PH"/>
</dbReference>
<dbReference type="InterPro" id="IPR013783">
    <property type="entry name" value="Ig-like_fold"/>
</dbReference>
<dbReference type="InterPro" id="IPR036116">
    <property type="entry name" value="FN3_sf"/>
</dbReference>
<dbReference type="InterPro" id="IPR003961">
    <property type="entry name" value="FN3_dom"/>
</dbReference>
<feature type="domain" description="Ig-like" evidence="12">
    <location>
        <begin position="2332"/>
        <end position="2422"/>
    </location>
</feature>
<feature type="domain" description="Ig-like" evidence="12">
    <location>
        <begin position="2724"/>
        <end position="2814"/>
    </location>
</feature>
<dbReference type="GO" id="GO:0060298">
    <property type="term" value="P:positive regulation of sarcomere organization"/>
    <property type="evidence" value="ECO:0007669"/>
    <property type="project" value="UniProtKB-ARBA"/>
</dbReference>
<dbReference type="Pfam" id="PF07679">
    <property type="entry name" value="I-set"/>
    <property type="match status" value="59"/>
</dbReference>
<feature type="domain" description="Ig-like" evidence="12">
    <location>
        <begin position="1412"/>
        <end position="1502"/>
    </location>
</feature>
<feature type="domain" description="Ig-like" evidence="12">
    <location>
        <begin position="3026"/>
        <end position="3115"/>
    </location>
</feature>
<evidence type="ECO:0000256" key="1">
    <source>
        <dbReference type="ARBA" id="ARBA00004161"/>
    </source>
</evidence>
<dbReference type="FunFam" id="2.60.40.10:FF:000080">
    <property type="entry name" value="Myosin light chain kinase, smooth muscle"/>
    <property type="match status" value="3"/>
</dbReference>
<dbReference type="SUPFAM" id="SSF56112">
    <property type="entry name" value="Protein kinase-like (PK-like)"/>
    <property type="match status" value="2"/>
</dbReference>
<dbReference type="CDD" id="cd00063">
    <property type="entry name" value="FN3"/>
    <property type="match status" value="2"/>
</dbReference>
<keyword evidence="7" id="KW-0514">Muscle protein</keyword>
<reference evidence="15" key="1">
    <citation type="submission" date="2022-11" db="UniProtKB">
        <authorList>
            <consortium name="WormBaseParasite"/>
        </authorList>
    </citation>
    <scope>IDENTIFICATION</scope>
</reference>
<keyword evidence="4" id="KW-0963">Cytoplasm</keyword>
<accession>A0A915CBT5</accession>
<dbReference type="SMART" id="SM00406">
    <property type="entry name" value="IGv"/>
    <property type="match status" value="5"/>
</dbReference>
<dbReference type="FunFam" id="2.60.40.10:FF:000425">
    <property type="entry name" value="Myosin light chain kinase"/>
    <property type="match status" value="10"/>
</dbReference>
<feature type="region of interest" description="Disordered" evidence="9">
    <location>
        <begin position="6858"/>
        <end position="6890"/>
    </location>
</feature>
<evidence type="ECO:0000259" key="12">
    <source>
        <dbReference type="PROSITE" id="PS50835"/>
    </source>
</evidence>
<dbReference type="PROSITE" id="PS50853">
    <property type="entry name" value="FN3"/>
    <property type="match status" value="3"/>
</dbReference>
<feature type="domain" description="Ig-like" evidence="12">
    <location>
        <begin position="5872"/>
        <end position="5961"/>
    </location>
</feature>
<feature type="compositionally biased region" description="Polar residues" evidence="9">
    <location>
        <begin position="6864"/>
        <end position="6877"/>
    </location>
</feature>
<dbReference type="GO" id="GO:0005524">
    <property type="term" value="F:ATP binding"/>
    <property type="evidence" value="ECO:0007669"/>
    <property type="project" value="InterPro"/>
</dbReference>
<feature type="domain" description="Ig-like" evidence="12">
    <location>
        <begin position="3930"/>
        <end position="4015"/>
    </location>
</feature>
<dbReference type="InterPro" id="IPR013106">
    <property type="entry name" value="Ig_V-set"/>
</dbReference>
<dbReference type="SUPFAM" id="SSF48726">
    <property type="entry name" value="Immunoglobulin"/>
    <property type="match status" value="59"/>
</dbReference>
<feature type="compositionally biased region" description="Polar residues" evidence="9">
    <location>
        <begin position="6790"/>
        <end position="6801"/>
    </location>
</feature>
<feature type="domain" description="Ig-like" evidence="12">
    <location>
        <begin position="2034"/>
        <end position="2126"/>
    </location>
</feature>
<keyword evidence="3" id="KW-0728">SH3 domain</keyword>
<feature type="domain" description="Fibronectin type-III" evidence="13">
    <location>
        <begin position="1417"/>
        <end position="1510"/>
    </location>
</feature>
<feature type="domain" description="Ig-like" evidence="12">
    <location>
        <begin position="4403"/>
        <end position="4493"/>
    </location>
</feature>
<dbReference type="FunFam" id="2.60.40.10:FF:000345">
    <property type="entry name" value="Muscle M-line assembly protein unc-89"/>
    <property type="match status" value="8"/>
</dbReference>
<feature type="domain" description="Fibronectin type-III" evidence="13">
    <location>
        <begin position="7198"/>
        <end position="7296"/>
    </location>
</feature>
<feature type="domain" description="Ig-like" evidence="12">
    <location>
        <begin position="5534"/>
        <end position="5623"/>
    </location>
</feature>
<feature type="domain" description="Ig-like" evidence="12">
    <location>
        <begin position="5207"/>
        <end position="5298"/>
    </location>
</feature>
<dbReference type="InterPro" id="IPR003599">
    <property type="entry name" value="Ig_sub"/>
</dbReference>
<feature type="domain" description="Ig-like" evidence="12">
    <location>
        <begin position="2822"/>
        <end position="2912"/>
    </location>
</feature>
<feature type="domain" description="Ig-like" evidence="12">
    <location>
        <begin position="4594"/>
        <end position="4682"/>
    </location>
</feature>